<reference evidence="1" key="1">
    <citation type="journal article" date="2025" name="Int. J. Syst. Evol. Microbiol.">
        <title>Inconstantimicrobium mannanitabidum sp. nov., a novel member of the family Clostridiaceae isolated from anoxic soil under the treatment of reductive soil disinfestation.</title>
        <authorList>
            <person name="Ueki A."/>
            <person name="Tonouchi A."/>
            <person name="Honma S."/>
            <person name="Kaku N."/>
            <person name="Ueki K."/>
        </authorList>
    </citation>
    <scope>NUCLEOTIDE SEQUENCE</scope>
    <source>
        <strain evidence="1">TW13</strain>
    </source>
</reference>
<dbReference type="EMBL" id="BROD01000002">
    <property type="protein sequence ID" value="GKX68982.1"/>
    <property type="molecule type" value="Genomic_DNA"/>
</dbReference>
<organism evidence="1 2">
    <name type="scientific">Inconstantimicrobium mannanitabidum</name>
    <dbReference type="NCBI Taxonomy" id="1604901"/>
    <lineage>
        <taxon>Bacteria</taxon>
        <taxon>Bacillati</taxon>
        <taxon>Bacillota</taxon>
        <taxon>Clostridia</taxon>
        <taxon>Eubacteriales</taxon>
        <taxon>Clostridiaceae</taxon>
        <taxon>Inconstantimicrobium</taxon>
    </lineage>
</organism>
<sequence length="249" mass="28199">MKISKKIFSFITSLLVLATTLTLGHTISAKADTNDVPVQLYYSNGVGDSSETGHYFGYIAVKNFAYDKKVTVHYSYTGPQASNVWNDIAATYVKTNALDGYEIWKFETPSEFDHYGFGQIQYCIKYEVNGQTYWDNNNGKNYVGIDFAESRPHVISYGQSDSGLSCYIATKKSVTPEAIRIRYSEDNWTTYKDVDATNATDISYSNDTNCWIAKVPVEKGKQIKFSVYYLLDGVQHWDNNLGDNYSFNN</sequence>
<proteinExistence type="predicted"/>
<evidence type="ECO:0000313" key="1">
    <source>
        <dbReference type="EMBL" id="GKX68982.1"/>
    </source>
</evidence>
<comment type="caution">
    <text evidence="1">The sequence shown here is derived from an EMBL/GenBank/DDBJ whole genome shotgun (WGS) entry which is preliminary data.</text>
</comment>
<keyword evidence="2" id="KW-1185">Reference proteome</keyword>
<protein>
    <submittedName>
        <fullName evidence="1">Glycogen-binding regulatory subunit of S/T protein phosphatase I</fullName>
    </submittedName>
</protein>
<gene>
    <name evidence="1" type="ORF">rsdtw13_42400</name>
</gene>
<accession>A0ACB5RIR3</accession>
<evidence type="ECO:0000313" key="2">
    <source>
        <dbReference type="Proteomes" id="UP001058074"/>
    </source>
</evidence>
<dbReference type="Proteomes" id="UP001058074">
    <property type="component" value="Unassembled WGS sequence"/>
</dbReference>
<name>A0ACB5RIR3_9CLOT</name>